<name>A0A645I299_9ZZZZ</name>
<protein>
    <submittedName>
        <fullName evidence="1">Uncharacterized protein</fullName>
    </submittedName>
</protein>
<gene>
    <name evidence="1" type="ORF">SDC9_192857</name>
</gene>
<dbReference type="AlphaFoldDB" id="A0A645I299"/>
<evidence type="ECO:0000313" key="1">
    <source>
        <dbReference type="EMBL" id="MPN45290.1"/>
    </source>
</evidence>
<dbReference type="EMBL" id="VSSQ01105063">
    <property type="protein sequence ID" value="MPN45290.1"/>
    <property type="molecule type" value="Genomic_DNA"/>
</dbReference>
<proteinExistence type="predicted"/>
<reference evidence="1" key="1">
    <citation type="submission" date="2019-08" db="EMBL/GenBank/DDBJ databases">
        <authorList>
            <person name="Kucharzyk K."/>
            <person name="Murdoch R.W."/>
            <person name="Higgins S."/>
            <person name="Loffler F."/>
        </authorList>
    </citation>
    <scope>NUCLEOTIDE SEQUENCE</scope>
</reference>
<comment type="caution">
    <text evidence="1">The sequence shown here is derived from an EMBL/GenBank/DDBJ whole genome shotgun (WGS) entry which is preliminary data.</text>
</comment>
<sequence>MAVQQLSGPALHFVGGVQGHVPVKLLPRFSGGVGHQLPRLQLCLLIPRSKEYLAKCKI</sequence>
<organism evidence="1">
    <name type="scientific">bioreactor metagenome</name>
    <dbReference type="NCBI Taxonomy" id="1076179"/>
    <lineage>
        <taxon>unclassified sequences</taxon>
        <taxon>metagenomes</taxon>
        <taxon>ecological metagenomes</taxon>
    </lineage>
</organism>
<accession>A0A645I299</accession>